<evidence type="ECO:0000313" key="2">
    <source>
        <dbReference type="EMBL" id="ERK39799.1"/>
    </source>
</evidence>
<keyword evidence="3" id="KW-1185">Reference proteome</keyword>
<gene>
    <name evidence="2" type="ORF">HMPREF9135_0183</name>
</gene>
<feature type="signal peptide" evidence="1">
    <location>
        <begin position="1"/>
        <end position="26"/>
    </location>
</feature>
<evidence type="ECO:0000256" key="1">
    <source>
        <dbReference type="SAM" id="SignalP"/>
    </source>
</evidence>
<dbReference type="InterPro" id="IPR032299">
    <property type="entry name" value="DUF4843"/>
</dbReference>
<organism evidence="2 3">
    <name type="scientific">Segatella baroniae F0067</name>
    <dbReference type="NCBI Taxonomy" id="1115809"/>
    <lineage>
        <taxon>Bacteria</taxon>
        <taxon>Pseudomonadati</taxon>
        <taxon>Bacteroidota</taxon>
        <taxon>Bacteroidia</taxon>
        <taxon>Bacteroidales</taxon>
        <taxon>Prevotellaceae</taxon>
        <taxon>Segatella</taxon>
    </lineage>
</organism>
<dbReference type="PATRIC" id="fig|1115809.3.peg.657"/>
<dbReference type="EMBL" id="AWEY01000008">
    <property type="protein sequence ID" value="ERK39799.1"/>
    <property type="molecule type" value="Genomic_DNA"/>
</dbReference>
<feature type="chain" id="PRO_5004633584" evidence="1">
    <location>
        <begin position="27"/>
        <end position="248"/>
    </location>
</feature>
<dbReference type="AlphaFoldDB" id="U2P7W9"/>
<proteinExistence type="predicted"/>
<dbReference type="Pfam" id="PF16132">
    <property type="entry name" value="DUF4843"/>
    <property type="match status" value="1"/>
</dbReference>
<name>U2P7W9_9BACT</name>
<dbReference type="PROSITE" id="PS51257">
    <property type="entry name" value="PROKAR_LIPOPROTEIN"/>
    <property type="match status" value="1"/>
</dbReference>
<keyword evidence="1" id="KW-0732">Signal</keyword>
<dbReference type="Proteomes" id="UP000016648">
    <property type="component" value="Unassembled WGS sequence"/>
</dbReference>
<comment type="caution">
    <text evidence="2">The sequence shown here is derived from an EMBL/GenBank/DDBJ whole genome shotgun (WGS) entry which is preliminary data.</text>
</comment>
<reference evidence="2 3" key="1">
    <citation type="submission" date="2013-08" db="EMBL/GenBank/DDBJ databases">
        <authorList>
            <person name="Durkin A.S."/>
            <person name="Haft D.R."/>
            <person name="McCorrison J."/>
            <person name="Torralba M."/>
            <person name="Gillis M."/>
            <person name="Haft D.H."/>
            <person name="Methe B."/>
            <person name="Sutton G."/>
            <person name="Nelson K.E."/>
        </authorList>
    </citation>
    <scope>NUCLEOTIDE SEQUENCE [LARGE SCALE GENOMIC DNA]</scope>
    <source>
        <strain evidence="2 3">F0067</strain>
    </source>
</reference>
<protein>
    <submittedName>
        <fullName evidence="2">Putative lipoprotein</fullName>
    </submittedName>
</protein>
<dbReference type="RefSeq" id="WP_021588928.1">
    <property type="nucleotide sequence ID" value="NZ_AWEY01000008.1"/>
</dbReference>
<sequence length="248" mass="28383">MVNKRFSQPMAWPVRLLFLLLPALMGACSEDKLDEYDASQAALNIAKGELFGSKSNYPEAYSFNAYFLGGDVSDYELRIPVRLQGVADATRDRNYRVAVVDSASAGLDTQVYTLSGEQVFRRGMTQDTLHLTIHIDRLDEEQNYRMRLALVPTADFRAGIPEYQYVDISFTKNLSIAPAFWEKNSKLRRISYHPRKCAVFLRVSGITDPEWTDDGSSVVLDYWIARCTQWFLQHEEYDAAGNRIYFTD</sequence>
<accession>U2P7W9</accession>
<keyword evidence="2" id="KW-0449">Lipoprotein</keyword>
<evidence type="ECO:0000313" key="3">
    <source>
        <dbReference type="Proteomes" id="UP000016648"/>
    </source>
</evidence>